<gene>
    <name evidence="5" type="ORF">CDAUBV1_LOCUS4230</name>
</gene>
<comment type="caution">
    <text evidence="5">The sequence shown here is derived from an EMBL/GenBank/DDBJ whole genome shotgun (WGS) entry which is preliminary data.</text>
</comment>
<dbReference type="PANTHER" id="PTHR23044:SF61">
    <property type="entry name" value="3'-5' EXORIBONUCLEASE 1-RELATED"/>
    <property type="match status" value="1"/>
</dbReference>
<dbReference type="InterPro" id="IPR036397">
    <property type="entry name" value="RNaseH_sf"/>
</dbReference>
<dbReference type="GO" id="GO:0003676">
    <property type="term" value="F:nucleic acid binding"/>
    <property type="evidence" value="ECO:0007669"/>
    <property type="project" value="InterPro"/>
</dbReference>
<evidence type="ECO:0000313" key="5">
    <source>
        <dbReference type="EMBL" id="CAL5131725.1"/>
    </source>
</evidence>
<accession>A0AAV2T4S8</accession>
<dbReference type="Pfam" id="PF00929">
    <property type="entry name" value="RNase_T"/>
    <property type="match status" value="1"/>
</dbReference>
<dbReference type="Gene3D" id="3.30.420.10">
    <property type="entry name" value="Ribonuclease H-like superfamily/Ribonuclease H"/>
    <property type="match status" value="1"/>
</dbReference>
<evidence type="ECO:0000256" key="3">
    <source>
        <dbReference type="ARBA" id="ARBA00022839"/>
    </source>
</evidence>
<proteinExistence type="predicted"/>
<dbReference type="EMBL" id="CAXLJL010000101">
    <property type="protein sequence ID" value="CAL5131725.1"/>
    <property type="molecule type" value="Genomic_DNA"/>
</dbReference>
<keyword evidence="2" id="KW-0378">Hydrolase</keyword>
<dbReference type="SUPFAM" id="SSF53098">
    <property type="entry name" value="Ribonuclease H-like"/>
    <property type="match status" value="1"/>
</dbReference>
<dbReference type="CDD" id="cd06133">
    <property type="entry name" value="ERI-1_3'hExo_like"/>
    <property type="match status" value="1"/>
</dbReference>
<evidence type="ECO:0000313" key="6">
    <source>
        <dbReference type="Proteomes" id="UP001497525"/>
    </source>
</evidence>
<dbReference type="AlphaFoldDB" id="A0AAV2T4S8"/>
<dbReference type="PANTHER" id="PTHR23044">
    <property type="entry name" value="3'-5' EXONUCLEASE ERI1-RELATED"/>
    <property type="match status" value="1"/>
</dbReference>
<dbReference type="Proteomes" id="UP001497525">
    <property type="component" value="Unassembled WGS sequence"/>
</dbReference>
<evidence type="ECO:0000256" key="1">
    <source>
        <dbReference type="ARBA" id="ARBA00022722"/>
    </source>
</evidence>
<keyword evidence="3" id="KW-0269">Exonuclease</keyword>
<keyword evidence="1" id="KW-0540">Nuclease</keyword>
<name>A0AAV2T4S8_CALDB</name>
<dbReference type="InterPro" id="IPR012337">
    <property type="entry name" value="RNaseH-like_sf"/>
</dbReference>
<dbReference type="InterPro" id="IPR013520">
    <property type="entry name" value="Ribonucl_H"/>
</dbReference>
<dbReference type="InterPro" id="IPR051274">
    <property type="entry name" value="3-5_Exoribonuclease"/>
</dbReference>
<organism evidence="5 6">
    <name type="scientific">Calicophoron daubneyi</name>
    <name type="common">Rumen fluke</name>
    <name type="synonym">Paramphistomum daubneyi</name>
    <dbReference type="NCBI Taxonomy" id="300641"/>
    <lineage>
        <taxon>Eukaryota</taxon>
        <taxon>Metazoa</taxon>
        <taxon>Spiralia</taxon>
        <taxon>Lophotrochozoa</taxon>
        <taxon>Platyhelminthes</taxon>
        <taxon>Trematoda</taxon>
        <taxon>Digenea</taxon>
        <taxon>Plagiorchiida</taxon>
        <taxon>Pronocephalata</taxon>
        <taxon>Paramphistomoidea</taxon>
        <taxon>Paramphistomidae</taxon>
        <taxon>Calicophoron</taxon>
    </lineage>
</organism>
<dbReference type="InterPro" id="IPR047201">
    <property type="entry name" value="ERI-1_3'hExo-like"/>
</dbReference>
<feature type="domain" description="Exonuclease" evidence="4">
    <location>
        <begin position="1"/>
        <end position="110"/>
    </location>
</feature>
<sequence length="126" mass="14476">MVDNQPYLKDVLQLFDEFMQTEKLGTEDNSFAFVTCGDWDLRKMLPSQCKLLEIDVPTYFRKWINIKKVHADVVGRFPSGMLQMLSDLDLPHQGRHHSGIDDCKNIAEILRELIRRGAVPDITGSI</sequence>
<evidence type="ECO:0000259" key="4">
    <source>
        <dbReference type="Pfam" id="PF00929"/>
    </source>
</evidence>
<protein>
    <recommendedName>
        <fullName evidence="4">Exonuclease domain-containing protein</fullName>
    </recommendedName>
</protein>
<dbReference type="GO" id="GO:0000175">
    <property type="term" value="F:3'-5'-RNA exonuclease activity"/>
    <property type="evidence" value="ECO:0007669"/>
    <property type="project" value="InterPro"/>
</dbReference>
<evidence type="ECO:0000256" key="2">
    <source>
        <dbReference type="ARBA" id="ARBA00022801"/>
    </source>
</evidence>
<reference evidence="5" key="1">
    <citation type="submission" date="2024-06" db="EMBL/GenBank/DDBJ databases">
        <authorList>
            <person name="Liu X."/>
            <person name="Lenzi L."/>
            <person name="Haldenby T S."/>
            <person name="Uol C."/>
        </authorList>
    </citation>
    <scope>NUCLEOTIDE SEQUENCE</scope>
</reference>